<dbReference type="EMBL" id="JAULSN010000011">
    <property type="protein sequence ID" value="KAK3361528.1"/>
    <property type="molecule type" value="Genomic_DNA"/>
</dbReference>
<dbReference type="PANTHER" id="PTHR24134:SF9">
    <property type="entry name" value="ANKYRIN REPEAT AND SOCS BOX PROTEIN 8"/>
    <property type="match status" value="1"/>
</dbReference>
<evidence type="ECO:0000256" key="1">
    <source>
        <dbReference type="ARBA" id="ARBA00022737"/>
    </source>
</evidence>
<reference evidence="5" key="2">
    <citation type="submission" date="2023-06" db="EMBL/GenBank/DDBJ databases">
        <authorList>
            <consortium name="Lawrence Berkeley National Laboratory"/>
            <person name="Haridas S."/>
            <person name="Hensen N."/>
            <person name="Bonometti L."/>
            <person name="Westerberg I."/>
            <person name="Brannstrom I.O."/>
            <person name="Guillou S."/>
            <person name="Cros-Aarteil S."/>
            <person name="Calhoun S."/>
            <person name="Kuo A."/>
            <person name="Mondo S."/>
            <person name="Pangilinan J."/>
            <person name="Riley R."/>
            <person name="Labutti K."/>
            <person name="Andreopoulos B."/>
            <person name="Lipzen A."/>
            <person name="Chen C."/>
            <person name="Yanf M."/>
            <person name="Daum C."/>
            <person name="Ng V."/>
            <person name="Clum A."/>
            <person name="Steindorff A."/>
            <person name="Ohm R."/>
            <person name="Martin F."/>
            <person name="Silar P."/>
            <person name="Natvig D."/>
            <person name="Lalanne C."/>
            <person name="Gautier V."/>
            <person name="Ament-Velasquez S.L."/>
            <person name="Kruys A."/>
            <person name="Hutchinson M.I."/>
            <person name="Powell A.J."/>
            <person name="Barry K."/>
            <person name="Miller A.N."/>
            <person name="Grigoriev I.V."/>
            <person name="Debuchy R."/>
            <person name="Gladieux P."/>
            <person name="Thoren M.H."/>
            <person name="Johannesson H."/>
        </authorList>
    </citation>
    <scope>NUCLEOTIDE SEQUENCE</scope>
    <source>
        <strain evidence="5">CBS 958.72</strain>
    </source>
</reference>
<gene>
    <name evidence="5" type="ORF">B0T24DRAFT_539094</name>
</gene>
<dbReference type="SMART" id="SM00248">
    <property type="entry name" value="ANK"/>
    <property type="match status" value="6"/>
</dbReference>
<sequence length="486" mass="52900">MTEKTETSSAKLLDVKRQTWGPWDAPPPTVMTRSASEEALARMGWKPLAGQSKPKQSDCREVLKANRSLPRPTPSIRVHSSNCRCNELEEEQRVADELLAKKIRAASEVRRSRRKTTISILLPGQKLERRQTQRQSTITLSMQKRMSRIFASIPTPSVTAVADLCAACSELDITRILRYLSEEEIPVNIHNSVGTTPLMAAVRAADPHLRPTAHLALITLLLDLGANPNATTGEHTPSGSTPTSVLTAASALDLPEVVKLLLDRGAAVDAPLPAVLRSRLGSRGLRALHVATLADKPESVEILLSYGDANQPHRRRRDPSDDGDHWTTGITALHLAHDSAACTATLLRHGANPLARDGYGRTPLHWAVEAGNADVVELLLDAGTSADARDEASATPLAMLVARLEGGNGAAAVFATSNNTSPTSSPRRRDAEIARSLLASGADPDLKHPATRRSTLRDRVLRLEKKSRRVYEPIFEEYETELKVLY</sequence>
<dbReference type="Pfam" id="PF12796">
    <property type="entry name" value="Ank_2"/>
    <property type="match status" value="1"/>
</dbReference>
<dbReference type="PROSITE" id="PS50297">
    <property type="entry name" value="ANK_REP_REGION"/>
    <property type="match status" value="1"/>
</dbReference>
<dbReference type="Proteomes" id="UP001287356">
    <property type="component" value="Unassembled WGS sequence"/>
</dbReference>
<dbReference type="AlphaFoldDB" id="A0AAE0JTH0"/>
<evidence type="ECO:0000256" key="4">
    <source>
        <dbReference type="SAM" id="MobiDB-lite"/>
    </source>
</evidence>
<dbReference type="SUPFAM" id="SSF48403">
    <property type="entry name" value="Ankyrin repeat"/>
    <property type="match status" value="1"/>
</dbReference>
<keyword evidence="6" id="KW-1185">Reference proteome</keyword>
<dbReference type="PANTHER" id="PTHR24134">
    <property type="entry name" value="ANKYRIN REPEAT-CONTAINING PROTEIN DDB_G0279043"/>
    <property type="match status" value="1"/>
</dbReference>
<evidence type="ECO:0000313" key="6">
    <source>
        <dbReference type="Proteomes" id="UP001287356"/>
    </source>
</evidence>
<name>A0AAE0JTH0_9PEZI</name>
<keyword evidence="1" id="KW-0677">Repeat</keyword>
<feature type="repeat" description="ANK" evidence="3">
    <location>
        <begin position="193"/>
        <end position="233"/>
    </location>
</feature>
<evidence type="ECO:0000313" key="5">
    <source>
        <dbReference type="EMBL" id="KAK3361528.1"/>
    </source>
</evidence>
<dbReference type="Pfam" id="PF00023">
    <property type="entry name" value="Ank"/>
    <property type="match status" value="1"/>
</dbReference>
<organism evidence="5 6">
    <name type="scientific">Lasiosphaeria ovina</name>
    <dbReference type="NCBI Taxonomy" id="92902"/>
    <lineage>
        <taxon>Eukaryota</taxon>
        <taxon>Fungi</taxon>
        <taxon>Dikarya</taxon>
        <taxon>Ascomycota</taxon>
        <taxon>Pezizomycotina</taxon>
        <taxon>Sordariomycetes</taxon>
        <taxon>Sordariomycetidae</taxon>
        <taxon>Sordariales</taxon>
        <taxon>Lasiosphaeriaceae</taxon>
        <taxon>Lasiosphaeria</taxon>
    </lineage>
</organism>
<protein>
    <submittedName>
        <fullName evidence="5">Ankyrin repeat-containing domain protein</fullName>
    </submittedName>
</protein>
<feature type="region of interest" description="Disordered" evidence="4">
    <location>
        <begin position="1"/>
        <end position="29"/>
    </location>
</feature>
<comment type="caution">
    <text evidence="5">The sequence shown here is derived from an EMBL/GenBank/DDBJ whole genome shotgun (WGS) entry which is preliminary data.</text>
</comment>
<accession>A0AAE0JTH0</accession>
<dbReference type="InterPro" id="IPR002110">
    <property type="entry name" value="Ankyrin_rpt"/>
</dbReference>
<dbReference type="PRINTS" id="PR01415">
    <property type="entry name" value="ANKYRIN"/>
</dbReference>
<feature type="repeat" description="ANK" evidence="3">
    <location>
        <begin position="359"/>
        <end position="391"/>
    </location>
</feature>
<dbReference type="PROSITE" id="PS50088">
    <property type="entry name" value="ANK_REPEAT"/>
    <property type="match status" value="2"/>
</dbReference>
<evidence type="ECO:0000256" key="3">
    <source>
        <dbReference type="PROSITE-ProRule" id="PRU00023"/>
    </source>
</evidence>
<evidence type="ECO:0000256" key="2">
    <source>
        <dbReference type="ARBA" id="ARBA00023043"/>
    </source>
</evidence>
<keyword evidence="2 3" id="KW-0040">ANK repeat</keyword>
<dbReference type="InterPro" id="IPR036770">
    <property type="entry name" value="Ankyrin_rpt-contain_sf"/>
</dbReference>
<proteinExistence type="predicted"/>
<reference evidence="5" key="1">
    <citation type="journal article" date="2023" name="Mol. Phylogenet. Evol.">
        <title>Genome-scale phylogeny and comparative genomics of the fungal order Sordariales.</title>
        <authorList>
            <person name="Hensen N."/>
            <person name="Bonometti L."/>
            <person name="Westerberg I."/>
            <person name="Brannstrom I.O."/>
            <person name="Guillou S."/>
            <person name="Cros-Aarteil S."/>
            <person name="Calhoun S."/>
            <person name="Haridas S."/>
            <person name="Kuo A."/>
            <person name="Mondo S."/>
            <person name="Pangilinan J."/>
            <person name="Riley R."/>
            <person name="LaButti K."/>
            <person name="Andreopoulos B."/>
            <person name="Lipzen A."/>
            <person name="Chen C."/>
            <person name="Yan M."/>
            <person name="Daum C."/>
            <person name="Ng V."/>
            <person name="Clum A."/>
            <person name="Steindorff A."/>
            <person name="Ohm R.A."/>
            <person name="Martin F."/>
            <person name="Silar P."/>
            <person name="Natvig D.O."/>
            <person name="Lalanne C."/>
            <person name="Gautier V."/>
            <person name="Ament-Velasquez S.L."/>
            <person name="Kruys A."/>
            <person name="Hutchinson M.I."/>
            <person name="Powell A.J."/>
            <person name="Barry K."/>
            <person name="Miller A.N."/>
            <person name="Grigoriev I.V."/>
            <person name="Debuchy R."/>
            <person name="Gladieux P."/>
            <person name="Hiltunen Thoren M."/>
            <person name="Johannesson H."/>
        </authorList>
    </citation>
    <scope>NUCLEOTIDE SEQUENCE</scope>
    <source>
        <strain evidence="5">CBS 958.72</strain>
    </source>
</reference>
<dbReference type="Gene3D" id="1.25.40.20">
    <property type="entry name" value="Ankyrin repeat-containing domain"/>
    <property type="match status" value="3"/>
</dbReference>